<name>B1ZDH9_METPB</name>
<accession>B1ZDH9</accession>
<evidence type="ECO:0000313" key="2">
    <source>
        <dbReference type="EMBL" id="ACB79522.1"/>
    </source>
</evidence>
<dbReference type="HOGENOM" id="CLU_846803_0_0_5"/>
<proteinExistence type="predicted"/>
<dbReference type="Proteomes" id="UP000007136">
    <property type="component" value="Chromosome"/>
</dbReference>
<gene>
    <name evidence="2" type="ordered locus">Mpop_1353</name>
</gene>
<evidence type="ECO:0000313" key="3">
    <source>
        <dbReference type="Proteomes" id="UP000007136"/>
    </source>
</evidence>
<feature type="region of interest" description="Disordered" evidence="1">
    <location>
        <begin position="167"/>
        <end position="193"/>
    </location>
</feature>
<protein>
    <submittedName>
        <fullName evidence="2">Uncharacterized protein</fullName>
    </submittedName>
</protein>
<reference evidence="2" key="1">
    <citation type="submission" date="2008-04" db="EMBL/GenBank/DDBJ databases">
        <title>Complete sequence of chromosome of Methylobacterium populi BJ001.</title>
        <authorList>
            <consortium name="US DOE Joint Genome Institute"/>
            <person name="Copeland A."/>
            <person name="Lucas S."/>
            <person name="Lapidus A."/>
            <person name="Glavina del Rio T."/>
            <person name="Dalin E."/>
            <person name="Tice H."/>
            <person name="Bruce D."/>
            <person name="Goodwin L."/>
            <person name="Pitluck S."/>
            <person name="Chertkov O."/>
            <person name="Brettin T."/>
            <person name="Detter J.C."/>
            <person name="Han C."/>
            <person name="Kuske C.R."/>
            <person name="Schmutz J."/>
            <person name="Larimer F."/>
            <person name="Land M."/>
            <person name="Hauser L."/>
            <person name="Kyrpides N."/>
            <person name="Mikhailova N."/>
            <person name="Marx C."/>
            <person name="Richardson P."/>
        </authorList>
    </citation>
    <scope>NUCLEOTIDE SEQUENCE [LARGE SCALE GENOMIC DNA]</scope>
    <source>
        <strain evidence="2">BJ001</strain>
    </source>
</reference>
<dbReference type="KEGG" id="mpo:Mpop_1353"/>
<feature type="compositionally biased region" description="Basic and acidic residues" evidence="1">
    <location>
        <begin position="167"/>
        <end position="179"/>
    </location>
</feature>
<dbReference type="STRING" id="441620.Mpop_1353"/>
<dbReference type="AlphaFoldDB" id="B1ZDH9"/>
<evidence type="ECO:0000256" key="1">
    <source>
        <dbReference type="SAM" id="MobiDB-lite"/>
    </source>
</evidence>
<dbReference type="EMBL" id="CP001029">
    <property type="protein sequence ID" value="ACB79522.1"/>
    <property type="molecule type" value="Genomic_DNA"/>
</dbReference>
<sequence length="328" mass="36517">MGEAKRRNEQKAAWPRSESYRGMIDLHVLPPVASIDGEYIRRLTGNNDLPTAPEVILRAFRAEVGGRVFQVGFCLGDGHAFSPVGIAVIERLAIEKPGCSLHVVPIVDEDIAWDIVLRHLRTFTGEALLFAYPNSDVYDAGTAEISYSADVRQFDYDGRPLRRLSAADRQKNRERKAEILGRPTPPRFLAAPGHAPEDAPWIFRIGTPAGKVIRTAVWNGRRSYAHEMPEGIERWVGGDRIAIVQVHSPVGVDRRSSLDLTHHLAKDFDGVIHWARDTETFQSILRSFIRLDLESVSPPELPQGWEPDITILAANEGRSGEPVDEAAQ</sequence>
<organism evidence="2 3">
    <name type="scientific">Methylorubrum populi (strain ATCC BAA-705 / NCIMB 13946 / BJ001)</name>
    <name type="common">Methylobacterium populi</name>
    <dbReference type="NCBI Taxonomy" id="441620"/>
    <lineage>
        <taxon>Bacteria</taxon>
        <taxon>Pseudomonadati</taxon>
        <taxon>Pseudomonadota</taxon>
        <taxon>Alphaproteobacteria</taxon>
        <taxon>Hyphomicrobiales</taxon>
        <taxon>Methylobacteriaceae</taxon>
        <taxon>Methylorubrum</taxon>
    </lineage>
</organism>